<keyword evidence="5 6" id="KW-0472">Membrane</keyword>
<evidence type="ECO:0000256" key="1">
    <source>
        <dbReference type="ARBA" id="ARBA00004141"/>
    </source>
</evidence>
<evidence type="ECO:0000259" key="7">
    <source>
        <dbReference type="Pfam" id="PF00892"/>
    </source>
</evidence>
<accession>A0A7Y3W4X2</accession>
<keyword evidence="9" id="KW-1185">Reference proteome</keyword>
<feature type="transmembrane region" description="Helical" evidence="6">
    <location>
        <begin position="118"/>
        <end position="137"/>
    </location>
</feature>
<protein>
    <submittedName>
        <fullName evidence="8">DMT family transporter</fullName>
    </submittedName>
</protein>
<keyword evidence="3 6" id="KW-0812">Transmembrane</keyword>
<evidence type="ECO:0000256" key="6">
    <source>
        <dbReference type="SAM" id="Phobius"/>
    </source>
</evidence>
<evidence type="ECO:0000313" key="9">
    <source>
        <dbReference type="Proteomes" id="UP000536835"/>
    </source>
</evidence>
<evidence type="ECO:0000256" key="3">
    <source>
        <dbReference type="ARBA" id="ARBA00022692"/>
    </source>
</evidence>
<feature type="transmembrane region" description="Helical" evidence="6">
    <location>
        <begin position="149"/>
        <end position="170"/>
    </location>
</feature>
<dbReference type="GO" id="GO:0016020">
    <property type="term" value="C:membrane"/>
    <property type="evidence" value="ECO:0007669"/>
    <property type="project" value="UniProtKB-SubCell"/>
</dbReference>
<comment type="subcellular location">
    <subcellularLocation>
        <location evidence="1">Membrane</location>
        <topology evidence="1">Multi-pass membrane protein</topology>
    </subcellularLocation>
</comment>
<dbReference type="EMBL" id="JABFCX010000002">
    <property type="protein sequence ID" value="NNU15636.1"/>
    <property type="molecule type" value="Genomic_DNA"/>
</dbReference>
<evidence type="ECO:0000256" key="5">
    <source>
        <dbReference type="ARBA" id="ARBA00023136"/>
    </source>
</evidence>
<dbReference type="InterPro" id="IPR000620">
    <property type="entry name" value="EamA_dom"/>
</dbReference>
<feature type="domain" description="EamA" evidence="7">
    <location>
        <begin position="149"/>
        <end position="287"/>
    </location>
</feature>
<dbReference type="Pfam" id="PF00892">
    <property type="entry name" value="EamA"/>
    <property type="match status" value="2"/>
</dbReference>
<organism evidence="8 9">
    <name type="scientific">Parvularcula mediterranea</name>
    <dbReference type="NCBI Taxonomy" id="2732508"/>
    <lineage>
        <taxon>Bacteria</taxon>
        <taxon>Pseudomonadati</taxon>
        <taxon>Pseudomonadota</taxon>
        <taxon>Alphaproteobacteria</taxon>
        <taxon>Parvularculales</taxon>
        <taxon>Parvularculaceae</taxon>
        <taxon>Parvularcula</taxon>
    </lineage>
</organism>
<evidence type="ECO:0000256" key="4">
    <source>
        <dbReference type="ARBA" id="ARBA00022989"/>
    </source>
</evidence>
<dbReference type="PANTHER" id="PTHR22911">
    <property type="entry name" value="ACYL-MALONYL CONDENSING ENZYME-RELATED"/>
    <property type="match status" value="1"/>
</dbReference>
<feature type="transmembrane region" description="Helical" evidence="6">
    <location>
        <begin position="215"/>
        <end position="233"/>
    </location>
</feature>
<feature type="transmembrane region" description="Helical" evidence="6">
    <location>
        <begin position="270"/>
        <end position="292"/>
    </location>
</feature>
<evidence type="ECO:0000256" key="2">
    <source>
        <dbReference type="ARBA" id="ARBA00009853"/>
    </source>
</evidence>
<keyword evidence="4 6" id="KW-1133">Transmembrane helix</keyword>
<feature type="transmembrane region" description="Helical" evidence="6">
    <location>
        <begin position="70"/>
        <end position="88"/>
    </location>
</feature>
<dbReference type="Proteomes" id="UP000536835">
    <property type="component" value="Unassembled WGS sequence"/>
</dbReference>
<comment type="similarity">
    <text evidence="2">Belongs to the drug/metabolite transporter (DMT) superfamily. 10 TMS drug/metabolite exporter (DME) (TC 2.A.7.3) family.</text>
</comment>
<name>A0A7Y3W4X2_9PROT</name>
<dbReference type="InterPro" id="IPR037185">
    <property type="entry name" value="EmrE-like"/>
</dbReference>
<feature type="domain" description="EamA" evidence="7">
    <location>
        <begin position="6"/>
        <end position="133"/>
    </location>
</feature>
<comment type="caution">
    <text evidence="8">The sequence shown here is derived from an EMBL/GenBank/DDBJ whole genome shotgun (WGS) entry which is preliminary data.</text>
</comment>
<reference evidence="8 9" key="1">
    <citation type="submission" date="2020-05" db="EMBL/GenBank/DDBJ databases">
        <title>Parvularcula mediterraneae sp. nov., isolated from polypropylene straw from shallow seawater of the seashore of Laganas in Zakynthos island, Greece.</title>
        <authorList>
            <person name="Szabo I."/>
            <person name="Al-Omari J."/>
            <person name="Rado J."/>
            <person name="Szerdahelyi G.S."/>
        </authorList>
    </citation>
    <scope>NUCLEOTIDE SEQUENCE [LARGE SCALE GENOMIC DNA]</scope>
    <source>
        <strain evidence="8 9">ZS-1/3</strain>
    </source>
</reference>
<evidence type="ECO:0000313" key="8">
    <source>
        <dbReference type="EMBL" id="NNU15636.1"/>
    </source>
</evidence>
<gene>
    <name evidence="8" type="ORF">HK107_04805</name>
</gene>
<dbReference type="PANTHER" id="PTHR22911:SF6">
    <property type="entry name" value="SOLUTE CARRIER FAMILY 35 MEMBER G1"/>
    <property type="match status" value="1"/>
</dbReference>
<feature type="transmembrane region" description="Helical" evidence="6">
    <location>
        <begin position="245"/>
        <end position="264"/>
    </location>
</feature>
<feature type="transmembrane region" description="Helical" evidence="6">
    <location>
        <begin position="30"/>
        <end position="50"/>
    </location>
</feature>
<feature type="transmembrane region" description="Helical" evidence="6">
    <location>
        <begin position="182"/>
        <end position="203"/>
    </location>
</feature>
<dbReference type="RefSeq" id="WP_173197240.1">
    <property type="nucleotide sequence ID" value="NZ_JABFCX010000002.1"/>
</dbReference>
<dbReference type="AlphaFoldDB" id="A0A7Y3W4X2"/>
<feature type="transmembrane region" description="Helical" evidence="6">
    <location>
        <begin position="94"/>
        <end position="111"/>
    </location>
</feature>
<sequence>MRSPFLLVTLAVMLGCILDALVKYVTLETALLTMTAWRFIFGSMIAGTVFKLSRQPLPSLRAWRFHMMRAAIQTVAVLSFFWALTQLGLAEATVLGFTGALMMPWVAKVILGEKVAPLAILAGLLGFAGAAIAVSAAPDGAPADGNRVLGSLAALLAALTYAVAVVLLRLRTRSDTTEALALFNNTLPAGIFTVALGASAIIGQPLAPLLLPASALPYVIALGFVGFSIWWFMSLAYRDAEAQHLAPFEYLALPMSAGLGYVFFSEVPGWQLYIGALIIIGACLAVVFQGYFSKTKRPVSDILT</sequence>
<proteinExistence type="inferred from homology"/>
<dbReference type="PROSITE" id="PS51257">
    <property type="entry name" value="PROKAR_LIPOPROTEIN"/>
    <property type="match status" value="1"/>
</dbReference>
<dbReference type="SUPFAM" id="SSF103481">
    <property type="entry name" value="Multidrug resistance efflux transporter EmrE"/>
    <property type="match status" value="2"/>
</dbReference>